<gene>
    <name evidence="1" type="ORF">MFLAVUS_000748</name>
</gene>
<dbReference type="Proteomes" id="UP001473302">
    <property type="component" value="Unassembled WGS sequence"/>
</dbReference>
<accession>A0ABP9YKM3</accession>
<organism evidence="1 2">
    <name type="scientific">Mucor flavus</name>
    <dbReference type="NCBI Taxonomy" id="439312"/>
    <lineage>
        <taxon>Eukaryota</taxon>
        <taxon>Fungi</taxon>
        <taxon>Fungi incertae sedis</taxon>
        <taxon>Mucoromycota</taxon>
        <taxon>Mucoromycotina</taxon>
        <taxon>Mucoromycetes</taxon>
        <taxon>Mucorales</taxon>
        <taxon>Mucorineae</taxon>
        <taxon>Mucoraceae</taxon>
        <taxon>Mucor</taxon>
    </lineage>
</organism>
<dbReference type="EMBL" id="BAABUK010000002">
    <property type="protein sequence ID" value="GAA5807387.1"/>
    <property type="molecule type" value="Genomic_DNA"/>
</dbReference>
<name>A0ABP9YKM3_9FUNG</name>
<protein>
    <submittedName>
        <fullName evidence="1">Uncharacterized protein</fullName>
    </submittedName>
</protein>
<evidence type="ECO:0000313" key="2">
    <source>
        <dbReference type="Proteomes" id="UP001473302"/>
    </source>
</evidence>
<reference evidence="1 2" key="1">
    <citation type="submission" date="2024-04" db="EMBL/GenBank/DDBJ databases">
        <title>genome sequences of Mucor flavus KT1a and Helicostylum pulchrum KT1b strains isolated from the surface of a dry-aged beef.</title>
        <authorList>
            <person name="Toyotome T."/>
            <person name="Hosono M."/>
            <person name="Torimaru M."/>
            <person name="Fukuda K."/>
            <person name="Mikami N."/>
        </authorList>
    </citation>
    <scope>NUCLEOTIDE SEQUENCE [LARGE SCALE GENOMIC DNA]</scope>
    <source>
        <strain evidence="1 2">KT1a</strain>
    </source>
</reference>
<keyword evidence="2" id="KW-1185">Reference proteome</keyword>
<comment type="caution">
    <text evidence="1">The sequence shown here is derived from an EMBL/GenBank/DDBJ whole genome shotgun (WGS) entry which is preliminary data.</text>
</comment>
<sequence length="130" mass="14902">MIKILNLPREDTDLLKPYASTTKRERETVSTSDHDRLTRIGNRSFKILQTFQGISVLTVLAVHKHKRIDKMSVANFNEPAAHLEGEVRDDGVAIQEIMRVKFDPRLYNYYGALFPQDVALTLFNSTILNL</sequence>
<proteinExistence type="predicted"/>
<evidence type="ECO:0000313" key="1">
    <source>
        <dbReference type="EMBL" id="GAA5807387.1"/>
    </source>
</evidence>